<feature type="transmembrane region" description="Helical" evidence="2">
    <location>
        <begin position="14"/>
        <end position="35"/>
    </location>
</feature>
<dbReference type="EMBL" id="RJJE01000017">
    <property type="protein sequence ID" value="RNI27698.1"/>
    <property type="molecule type" value="Genomic_DNA"/>
</dbReference>
<feature type="region of interest" description="Disordered" evidence="1">
    <location>
        <begin position="54"/>
        <end position="132"/>
    </location>
</feature>
<reference evidence="3 4" key="1">
    <citation type="submission" date="2018-11" db="EMBL/GenBank/DDBJ databases">
        <title>Rufibacter latericius sp. nov., isolated from water in Baiyang Lake.</title>
        <authorList>
            <person name="Yang Y."/>
        </authorList>
    </citation>
    <scope>NUCLEOTIDE SEQUENCE [LARGE SCALE GENOMIC DNA]</scope>
    <source>
        <strain evidence="3 4">MCC P1</strain>
    </source>
</reference>
<keyword evidence="2" id="KW-0472">Membrane</keyword>
<evidence type="ECO:0000256" key="2">
    <source>
        <dbReference type="SAM" id="Phobius"/>
    </source>
</evidence>
<protein>
    <recommendedName>
        <fullName evidence="5">Energy transducer TonB</fullName>
    </recommendedName>
</protein>
<evidence type="ECO:0008006" key="5">
    <source>
        <dbReference type="Google" id="ProtNLM"/>
    </source>
</evidence>
<proteinExistence type="predicted"/>
<feature type="compositionally biased region" description="Basic and acidic residues" evidence="1">
    <location>
        <begin position="117"/>
        <end position="132"/>
    </location>
</feature>
<keyword evidence="2" id="KW-0812">Transmembrane</keyword>
<keyword evidence="4" id="KW-1185">Reference proteome</keyword>
<evidence type="ECO:0000313" key="3">
    <source>
        <dbReference type="EMBL" id="RNI27698.1"/>
    </source>
</evidence>
<dbReference type="RefSeq" id="WP_123134164.1">
    <property type="nucleotide sequence ID" value="NZ_RJJE01000017.1"/>
</dbReference>
<organism evidence="3 4">
    <name type="scientific">Rufibacter immobilis</name>
    <dbReference type="NCBI Taxonomy" id="1348778"/>
    <lineage>
        <taxon>Bacteria</taxon>
        <taxon>Pseudomonadati</taxon>
        <taxon>Bacteroidota</taxon>
        <taxon>Cytophagia</taxon>
        <taxon>Cytophagales</taxon>
        <taxon>Hymenobacteraceae</taxon>
        <taxon>Rufibacter</taxon>
    </lineage>
</organism>
<evidence type="ECO:0000313" key="4">
    <source>
        <dbReference type="Proteomes" id="UP000271010"/>
    </source>
</evidence>
<dbReference type="AlphaFoldDB" id="A0A3M9MSK5"/>
<accession>A0A3M9MSK5</accession>
<name>A0A3M9MSK5_9BACT</name>
<dbReference type="OrthoDB" id="979886at2"/>
<sequence>MIATTQEEEKNKRIAMGVSLAVHALLLLFLFFFLVGQRPDPELDQLGGIEMSFGTTETGGGDVHSKAQPNDSPNEEDSQPAAESPKATPTPQPQPQPEVTAQPEKVVTTTMEAPVSVKEEPKPKVVEQPKVEEKKVDTRALMGKAKTGAGNGVAGSSNQPTGNNNGDEGTVGDKGNPAGMYPGKKTGKGGSGGGSLDMPGWRYDIEPRPDPYENESGIIKFRIKIDGDGELVSLQVVEYSVSPQVVEWYKKQVQRTSFSRINNSSSSAGATGTITFIIKSN</sequence>
<dbReference type="Proteomes" id="UP000271010">
    <property type="component" value="Unassembled WGS sequence"/>
</dbReference>
<keyword evidence="2" id="KW-1133">Transmembrane helix</keyword>
<comment type="caution">
    <text evidence="3">The sequence shown here is derived from an EMBL/GenBank/DDBJ whole genome shotgun (WGS) entry which is preliminary data.</text>
</comment>
<feature type="region of interest" description="Disordered" evidence="1">
    <location>
        <begin position="144"/>
        <end position="196"/>
    </location>
</feature>
<feature type="compositionally biased region" description="Polar residues" evidence="1">
    <location>
        <begin position="154"/>
        <end position="167"/>
    </location>
</feature>
<evidence type="ECO:0000256" key="1">
    <source>
        <dbReference type="SAM" id="MobiDB-lite"/>
    </source>
</evidence>
<gene>
    <name evidence="3" type="ORF">EFA69_16410</name>
</gene>